<dbReference type="WBParaSite" id="Hba_18901">
    <property type="protein sequence ID" value="Hba_18901"/>
    <property type="gene ID" value="Hba_18901"/>
</dbReference>
<evidence type="ECO:0000256" key="6">
    <source>
        <dbReference type="ARBA" id="ARBA00023295"/>
    </source>
</evidence>
<evidence type="ECO:0000256" key="2">
    <source>
        <dbReference type="ARBA" id="ARBA00007951"/>
    </source>
</evidence>
<accession>A0A1I7XMD8</accession>
<dbReference type="PANTHER" id="PTHR10030">
    <property type="entry name" value="ALPHA-L-FUCOSIDASE"/>
    <property type="match status" value="1"/>
</dbReference>
<dbReference type="Gene3D" id="3.20.20.80">
    <property type="entry name" value="Glycosidases"/>
    <property type="match status" value="2"/>
</dbReference>
<dbReference type="AlphaFoldDB" id="A0A1I7XMD8"/>
<dbReference type="EC" id="3.2.1.51" evidence="3"/>
<comment type="function">
    <text evidence="1">Alpha-L-fucosidase is responsible for hydrolyzing the alpha-1,6-linked fucose joined to the reducing-end N-acetylglucosamine of the carbohydrate moieties of glycoproteins.</text>
</comment>
<dbReference type="GO" id="GO:0004560">
    <property type="term" value="F:alpha-L-fucosidase activity"/>
    <property type="evidence" value="ECO:0007669"/>
    <property type="project" value="UniProtKB-EC"/>
</dbReference>
<dbReference type="Pfam" id="PF01120">
    <property type="entry name" value="Alpha_L_fucos"/>
    <property type="match status" value="2"/>
</dbReference>
<name>A0A1I7XMD8_HETBA</name>
<dbReference type="InterPro" id="IPR017853">
    <property type="entry name" value="GH"/>
</dbReference>
<protein>
    <recommendedName>
        <fullName evidence="3">alpha-L-fucosidase</fullName>
        <ecNumber evidence="3">3.2.1.51</ecNumber>
    </recommendedName>
</protein>
<dbReference type="GO" id="GO:0016139">
    <property type="term" value="P:glycoside catabolic process"/>
    <property type="evidence" value="ECO:0007669"/>
    <property type="project" value="TreeGrafter"/>
</dbReference>
<evidence type="ECO:0000256" key="4">
    <source>
        <dbReference type="ARBA" id="ARBA00022729"/>
    </source>
</evidence>
<dbReference type="InterPro" id="IPR016286">
    <property type="entry name" value="FUC_metazoa-typ"/>
</dbReference>
<evidence type="ECO:0000313" key="9">
    <source>
        <dbReference type="WBParaSite" id="Hba_18901"/>
    </source>
</evidence>
<dbReference type="InterPro" id="IPR057739">
    <property type="entry name" value="Glyco_hydro_29_N"/>
</dbReference>
<dbReference type="InterPro" id="IPR000933">
    <property type="entry name" value="Glyco_hydro_29"/>
</dbReference>
<comment type="similarity">
    <text evidence="2">Belongs to the glycosyl hydrolase 29 family.</text>
</comment>
<proteinExistence type="inferred from homology"/>
<keyword evidence="8" id="KW-1185">Reference proteome</keyword>
<organism evidence="8 9">
    <name type="scientific">Heterorhabditis bacteriophora</name>
    <name type="common">Entomopathogenic nematode worm</name>
    <dbReference type="NCBI Taxonomy" id="37862"/>
    <lineage>
        <taxon>Eukaryota</taxon>
        <taxon>Metazoa</taxon>
        <taxon>Ecdysozoa</taxon>
        <taxon>Nematoda</taxon>
        <taxon>Chromadorea</taxon>
        <taxon>Rhabditida</taxon>
        <taxon>Rhabditina</taxon>
        <taxon>Rhabditomorpha</taxon>
        <taxon>Strongyloidea</taxon>
        <taxon>Heterorhabditidae</taxon>
        <taxon>Heterorhabditis</taxon>
    </lineage>
</organism>
<evidence type="ECO:0000256" key="1">
    <source>
        <dbReference type="ARBA" id="ARBA00004071"/>
    </source>
</evidence>
<evidence type="ECO:0000259" key="7">
    <source>
        <dbReference type="Pfam" id="PF01120"/>
    </source>
</evidence>
<dbReference type="Proteomes" id="UP000095283">
    <property type="component" value="Unplaced"/>
</dbReference>
<dbReference type="GO" id="GO:0005764">
    <property type="term" value="C:lysosome"/>
    <property type="evidence" value="ECO:0007669"/>
    <property type="project" value="TreeGrafter"/>
</dbReference>
<keyword evidence="4" id="KW-0732">Signal</keyword>
<feature type="domain" description="Glycoside hydrolase family 29 N-terminal" evidence="7">
    <location>
        <begin position="164"/>
        <end position="222"/>
    </location>
</feature>
<feature type="domain" description="Glycoside hydrolase family 29 N-terminal" evidence="7">
    <location>
        <begin position="32"/>
        <end position="161"/>
    </location>
</feature>
<sequence>MFLEDTPLIRIDLCTKVKVVLDEMDDKFLDNVSEWIWWYWQGDKPNKDVVNYIRKNYKPGTTYADFAKDFTAELFDPREFADIVNSSGAKYFVLTSKHHEGFTMWPSRTSWNWNAKDIGPKRDIVGEIKESFKSFEIHFGLYFSQLEWFHPMFLHDSKFNTTMYVDSTDVHSVHELIEQLVRTVSCGGNLLLNIGPDMHGKIPAIFEDRLRELGRFIFANSEALYGTKPWIFQNDTGNIWSVCLSLRTETCLNLDDGKNIWVHF</sequence>
<keyword evidence="5" id="KW-0378">Hydrolase</keyword>
<keyword evidence="6" id="KW-0326">Glycosidase</keyword>
<dbReference type="SMART" id="SM00812">
    <property type="entry name" value="Alpha_L_fucos"/>
    <property type="match status" value="1"/>
</dbReference>
<evidence type="ECO:0000313" key="8">
    <source>
        <dbReference type="Proteomes" id="UP000095283"/>
    </source>
</evidence>
<reference evidence="9" key="1">
    <citation type="submission" date="2016-11" db="UniProtKB">
        <authorList>
            <consortium name="WormBaseParasite"/>
        </authorList>
    </citation>
    <scope>IDENTIFICATION</scope>
</reference>
<dbReference type="PRINTS" id="PR00741">
    <property type="entry name" value="GLHYDRLASE29"/>
</dbReference>
<dbReference type="SUPFAM" id="SSF51445">
    <property type="entry name" value="(Trans)glycosidases"/>
    <property type="match status" value="1"/>
</dbReference>
<evidence type="ECO:0000256" key="3">
    <source>
        <dbReference type="ARBA" id="ARBA00012662"/>
    </source>
</evidence>
<evidence type="ECO:0000256" key="5">
    <source>
        <dbReference type="ARBA" id="ARBA00022801"/>
    </source>
</evidence>
<dbReference type="PANTHER" id="PTHR10030:SF37">
    <property type="entry name" value="ALPHA-L-FUCOSIDASE-RELATED"/>
    <property type="match status" value="1"/>
</dbReference>
<dbReference type="GO" id="GO:0006004">
    <property type="term" value="P:fucose metabolic process"/>
    <property type="evidence" value="ECO:0007669"/>
    <property type="project" value="InterPro"/>
</dbReference>